<accession>A0A9Q0H9S3</accession>
<keyword evidence="1" id="KW-0175">Coiled coil</keyword>
<keyword evidence="3" id="KW-1185">Reference proteome</keyword>
<dbReference type="EMBL" id="JAMYWD010000008">
    <property type="protein sequence ID" value="KAJ4962173.1"/>
    <property type="molecule type" value="Genomic_DNA"/>
</dbReference>
<organism evidence="2 3">
    <name type="scientific">Protea cynaroides</name>
    <dbReference type="NCBI Taxonomy" id="273540"/>
    <lineage>
        <taxon>Eukaryota</taxon>
        <taxon>Viridiplantae</taxon>
        <taxon>Streptophyta</taxon>
        <taxon>Embryophyta</taxon>
        <taxon>Tracheophyta</taxon>
        <taxon>Spermatophyta</taxon>
        <taxon>Magnoliopsida</taxon>
        <taxon>Proteales</taxon>
        <taxon>Proteaceae</taxon>
        <taxon>Protea</taxon>
    </lineage>
</organism>
<comment type="caution">
    <text evidence="2">The sequence shown here is derived from an EMBL/GenBank/DDBJ whole genome shotgun (WGS) entry which is preliminary data.</text>
</comment>
<dbReference type="Proteomes" id="UP001141806">
    <property type="component" value="Unassembled WGS sequence"/>
</dbReference>
<feature type="coiled-coil region" evidence="1">
    <location>
        <begin position="91"/>
        <end position="118"/>
    </location>
</feature>
<proteinExistence type="predicted"/>
<dbReference type="PIRSF" id="PIRSF031279">
    <property type="entry name" value="UCP031279"/>
    <property type="match status" value="1"/>
</dbReference>
<dbReference type="InterPro" id="IPR016972">
    <property type="entry name" value="UCP031279"/>
</dbReference>
<dbReference type="OrthoDB" id="1679543at2759"/>
<dbReference type="AlphaFoldDB" id="A0A9Q0H9S3"/>
<name>A0A9Q0H9S3_9MAGN</name>
<evidence type="ECO:0000313" key="3">
    <source>
        <dbReference type="Proteomes" id="UP001141806"/>
    </source>
</evidence>
<sequence>MTNKANNQCRRGRWIRAPLRFLCKARDLYVGFMYDCAEFVSHGDQTVLSGGYFSSLPINAFPSNVDNDLQDLIRANSEPITMKRVGSKTEIGSESALLKKLELEILQLRQQRQSQAMAKKVQRMKCCEVIETIDEDKPCEFSDDFKAPASLSLISHGNLVLDPSTVKI</sequence>
<gene>
    <name evidence="2" type="ORF">NE237_022112</name>
</gene>
<evidence type="ECO:0000256" key="1">
    <source>
        <dbReference type="SAM" id="Coils"/>
    </source>
</evidence>
<evidence type="ECO:0000313" key="2">
    <source>
        <dbReference type="EMBL" id="KAJ4962173.1"/>
    </source>
</evidence>
<protein>
    <submittedName>
        <fullName evidence="2">Uncharacterized protein</fullName>
    </submittedName>
</protein>
<dbReference type="PANTHER" id="PTHR33526:SF4">
    <property type="entry name" value="OS07G0123800 PROTEIN"/>
    <property type="match status" value="1"/>
</dbReference>
<dbReference type="PANTHER" id="PTHR33526">
    <property type="entry name" value="OS07G0123800 PROTEIN"/>
    <property type="match status" value="1"/>
</dbReference>
<reference evidence="2" key="1">
    <citation type="journal article" date="2023" name="Plant J.">
        <title>The genome of the king protea, Protea cynaroides.</title>
        <authorList>
            <person name="Chang J."/>
            <person name="Duong T.A."/>
            <person name="Schoeman C."/>
            <person name="Ma X."/>
            <person name="Roodt D."/>
            <person name="Barker N."/>
            <person name="Li Z."/>
            <person name="Van de Peer Y."/>
            <person name="Mizrachi E."/>
        </authorList>
    </citation>
    <scope>NUCLEOTIDE SEQUENCE</scope>
    <source>
        <tissue evidence="2">Young leaves</tissue>
    </source>
</reference>